<dbReference type="InterPro" id="IPR019734">
    <property type="entry name" value="TPR_rpt"/>
</dbReference>
<dbReference type="PROSITE" id="PS00108">
    <property type="entry name" value="PROTEIN_KINASE_ST"/>
    <property type="match status" value="1"/>
</dbReference>
<dbReference type="SMART" id="SM00220">
    <property type="entry name" value="S_TKc"/>
    <property type="match status" value="1"/>
</dbReference>
<dbReference type="AlphaFoldDB" id="A0A1S2NBN9"/>
<dbReference type="Gene3D" id="3.30.200.20">
    <property type="entry name" value="Phosphorylase Kinase, domain 1"/>
    <property type="match status" value="1"/>
</dbReference>
<dbReference type="InterPro" id="IPR017441">
    <property type="entry name" value="Protein_kinase_ATP_BS"/>
</dbReference>
<name>A0A1S2NBN9_9BURK</name>
<organism evidence="8 9">
    <name type="scientific">Massilia timonae</name>
    <dbReference type="NCBI Taxonomy" id="47229"/>
    <lineage>
        <taxon>Bacteria</taxon>
        <taxon>Pseudomonadati</taxon>
        <taxon>Pseudomonadota</taxon>
        <taxon>Betaproteobacteria</taxon>
        <taxon>Burkholderiales</taxon>
        <taxon>Oxalobacteraceae</taxon>
        <taxon>Telluria group</taxon>
        <taxon>Massilia</taxon>
    </lineage>
</organism>
<dbReference type="GO" id="GO:0005524">
    <property type="term" value="F:ATP binding"/>
    <property type="evidence" value="ECO:0007669"/>
    <property type="project" value="UniProtKB-UniRule"/>
</dbReference>
<reference evidence="8 9" key="1">
    <citation type="submission" date="2014-10" db="EMBL/GenBank/DDBJ databases">
        <authorList>
            <person name="Seo M.-J."/>
            <person name="Seok Y.J."/>
            <person name="Cha I.-T."/>
        </authorList>
    </citation>
    <scope>NUCLEOTIDE SEQUENCE [LARGE SCALE GENOMIC DNA]</scope>
    <source>
        <strain evidence="8 9">NEU</strain>
    </source>
</reference>
<accession>A0A1S2NBN9</accession>
<dbReference type="SMART" id="SM00028">
    <property type="entry name" value="TPR"/>
    <property type="match status" value="4"/>
</dbReference>
<protein>
    <submittedName>
        <fullName evidence="8">Tyrosine kinase family protein</fullName>
    </submittedName>
</protein>
<dbReference type="Pfam" id="PF14559">
    <property type="entry name" value="TPR_19"/>
    <property type="match status" value="1"/>
</dbReference>
<dbReference type="Pfam" id="PF13181">
    <property type="entry name" value="TPR_8"/>
    <property type="match status" value="1"/>
</dbReference>
<dbReference type="Gene3D" id="1.25.40.10">
    <property type="entry name" value="Tetratricopeptide repeat domain"/>
    <property type="match status" value="3"/>
</dbReference>
<evidence type="ECO:0000313" key="9">
    <source>
        <dbReference type="Proteomes" id="UP000180246"/>
    </source>
</evidence>
<keyword evidence="5" id="KW-0802">TPR repeat</keyword>
<evidence type="ECO:0000313" key="8">
    <source>
        <dbReference type="EMBL" id="OIJ42455.1"/>
    </source>
</evidence>
<dbReference type="PROSITE" id="PS00107">
    <property type="entry name" value="PROTEIN_KINASE_ATP"/>
    <property type="match status" value="1"/>
</dbReference>
<evidence type="ECO:0000256" key="5">
    <source>
        <dbReference type="PROSITE-ProRule" id="PRU00339"/>
    </source>
</evidence>
<comment type="caution">
    <text evidence="8">The sequence shown here is derived from an EMBL/GenBank/DDBJ whole genome shotgun (WGS) entry which is preliminary data.</text>
</comment>
<feature type="binding site" evidence="6">
    <location>
        <position position="45"/>
    </location>
    <ligand>
        <name>ATP</name>
        <dbReference type="ChEBI" id="CHEBI:30616"/>
    </ligand>
</feature>
<keyword evidence="4 6" id="KW-0067">ATP-binding</keyword>
<gene>
    <name evidence="8" type="ORF">LO55_2622</name>
</gene>
<dbReference type="InterPro" id="IPR008271">
    <property type="entry name" value="Ser/Thr_kinase_AS"/>
</dbReference>
<keyword evidence="3 8" id="KW-0418">Kinase</keyword>
<feature type="repeat" description="TPR" evidence="5">
    <location>
        <begin position="487"/>
        <end position="520"/>
    </location>
</feature>
<dbReference type="Pfam" id="PF00069">
    <property type="entry name" value="Pkinase"/>
    <property type="match status" value="1"/>
</dbReference>
<feature type="repeat" description="TPR" evidence="5">
    <location>
        <begin position="521"/>
        <end position="554"/>
    </location>
</feature>
<sequence length="726" mass="79718">MTSSPDLLANPSTERYRLGRLLGNGGFGDVHEAWDPALQRSVAIKRLKPDLVRDQPDNLLQEARLAASLRHPAFIQIYSLEDDGHSKSIVMELVGGKTLHQLLATTKLARDQILDIVCQLADAMAQAHAAGLIHGDLKPANLMIEPSGQVRIMDFGLARKIDPLATESGDVLQTQGTIAYLAPEILNGKHPNTLSDIYAVGVLMYEMMHGERPFAHLHGLALAAAQVQSSCAKWTFALDADQDMVALVRAMCAPDPSTRIPTMMEVQQTARSLYRAGTHTAPSLPTVPNLAAVSGPSPINRRRITYSALVLILLLIGAFITSLSGSNNLPRQWIPSVSDAARMSNGMAALRHFDRDGSLDIATENFEAILAKQPEHAAAMAGMAIAYALRYAGDRSDASWLQRADASAQMALALNDQLALGYAAKSLVRWQQNRNEESLKFSQQALQLDPSNLFALNTKNGALLDLQRYSEAELSINKAREAHPTERLFIDQIGDLRFREHDYIRAEQAFRQSIDVDPDAVYAYANLSAALIRQGRDTEALQILQQGLQVRPNGQLYSNLGAALFNREDYVGAAKAFQHAVSASKGTSIAYLRWANLADTLRWIPGREQDSQQAYRNAAAILRPLLKQSPDNATNVSRMGLYAAKLGDKTTAFLMSQKAVTTDADNPNIRFRAAVAYEIIGRRDDALNELSSAQRLGYPTKLIGTEPDLLALRSDPRFDLLRMERE</sequence>
<dbReference type="SUPFAM" id="SSF56112">
    <property type="entry name" value="Protein kinase-like (PK-like)"/>
    <property type="match status" value="1"/>
</dbReference>
<dbReference type="PROSITE" id="PS50011">
    <property type="entry name" value="PROTEIN_KINASE_DOM"/>
    <property type="match status" value="1"/>
</dbReference>
<dbReference type="SUPFAM" id="SSF48452">
    <property type="entry name" value="TPR-like"/>
    <property type="match status" value="1"/>
</dbReference>
<dbReference type="Gene3D" id="1.10.510.10">
    <property type="entry name" value="Transferase(Phosphotransferase) domain 1"/>
    <property type="match status" value="1"/>
</dbReference>
<dbReference type="InterPro" id="IPR011990">
    <property type="entry name" value="TPR-like_helical_dom_sf"/>
</dbReference>
<dbReference type="PANTHER" id="PTHR43289">
    <property type="entry name" value="MITOGEN-ACTIVATED PROTEIN KINASE KINASE KINASE 20-RELATED"/>
    <property type="match status" value="1"/>
</dbReference>
<evidence type="ECO:0000259" key="7">
    <source>
        <dbReference type="PROSITE" id="PS50011"/>
    </source>
</evidence>
<dbReference type="CDD" id="cd14014">
    <property type="entry name" value="STKc_PknB_like"/>
    <property type="match status" value="1"/>
</dbReference>
<keyword evidence="2 6" id="KW-0547">Nucleotide-binding</keyword>
<evidence type="ECO:0000256" key="6">
    <source>
        <dbReference type="PROSITE-ProRule" id="PRU10141"/>
    </source>
</evidence>
<evidence type="ECO:0000256" key="3">
    <source>
        <dbReference type="ARBA" id="ARBA00022777"/>
    </source>
</evidence>
<evidence type="ECO:0000256" key="4">
    <source>
        <dbReference type="ARBA" id="ARBA00022840"/>
    </source>
</evidence>
<dbReference type="GO" id="GO:0004674">
    <property type="term" value="F:protein serine/threonine kinase activity"/>
    <property type="evidence" value="ECO:0007669"/>
    <property type="project" value="TreeGrafter"/>
</dbReference>
<dbReference type="InterPro" id="IPR011009">
    <property type="entry name" value="Kinase-like_dom_sf"/>
</dbReference>
<keyword evidence="1" id="KW-0808">Transferase</keyword>
<dbReference type="InterPro" id="IPR000719">
    <property type="entry name" value="Prot_kinase_dom"/>
</dbReference>
<evidence type="ECO:0000256" key="1">
    <source>
        <dbReference type="ARBA" id="ARBA00022679"/>
    </source>
</evidence>
<feature type="domain" description="Protein kinase" evidence="7">
    <location>
        <begin position="16"/>
        <end position="274"/>
    </location>
</feature>
<dbReference type="Proteomes" id="UP000180246">
    <property type="component" value="Unassembled WGS sequence"/>
</dbReference>
<dbReference type="RefSeq" id="WP_083415317.1">
    <property type="nucleotide sequence ID" value="NZ_JRYB01000001.1"/>
</dbReference>
<dbReference type="PANTHER" id="PTHR43289:SF6">
    <property type="entry name" value="SERINE_THREONINE-PROTEIN KINASE NEKL-3"/>
    <property type="match status" value="1"/>
</dbReference>
<dbReference type="PROSITE" id="PS50005">
    <property type="entry name" value="TPR"/>
    <property type="match status" value="2"/>
</dbReference>
<proteinExistence type="predicted"/>
<evidence type="ECO:0000256" key="2">
    <source>
        <dbReference type="ARBA" id="ARBA00022741"/>
    </source>
</evidence>
<dbReference type="EMBL" id="JRYB01000001">
    <property type="protein sequence ID" value="OIJ42455.1"/>
    <property type="molecule type" value="Genomic_DNA"/>
</dbReference>